<proteinExistence type="predicted"/>
<dbReference type="EMBL" id="KE123927">
    <property type="protein sequence ID" value="EPB89992.1"/>
    <property type="molecule type" value="Genomic_DNA"/>
</dbReference>
<dbReference type="AlphaFoldDB" id="S2JNA2"/>
<feature type="transmembrane region" description="Helical" evidence="1">
    <location>
        <begin position="92"/>
        <end position="110"/>
    </location>
</feature>
<organism evidence="2 3">
    <name type="scientific">Mucor circinelloides f. circinelloides (strain 1006PhL)</name>
    <name type="common">Mucormycosis agent</name>
    <name type="synonym">Calyptromyces circinelloides</name>
    <dbReference type="NCBI Taxonomy" id="1220926"/>
    <lineage>
        <taxon>Eukaryota</taxon>
        <taxon>Fungi</taxon>
        <taxon>Fungi incertae sedis</taxon>
        <taxon>Mucoromycota</taxon>
        <taxon>Mucoromycotina</taxon>
        <taxon>Mucoromycetes</taxon>
        <taxon>Mucorales</taxon>
        <taxon>Mucorineae</taxon>
        <taxon>Mucoraceae</taxon>
        <taxon>Mucor</taxon>
    </lineage>
</organism>
<dbReference type="Proteomes" id="UP000014254">
    <property type="component" value="Unassembled WGS sequence"/>
</dbReference>
<keyword evidence="1" id="KW-0812">Transmembrane</keyword>
<feature type="transmembrane region" description="Helical" evidence="1">
    <location>
        <begin position="66"/>
        <end position="86"/>
    </location>
</feature>
<keyword evidence="1" id="KW-1133">Transmembrane helix</keyword>
<evidence type="ECO:0000256" key="1">
    <source>
        <dbReference type="SAM" id="Phobius"/>
    </source>
</evidence>
<evidence type="ECO:0000313" key="3">
    <source>
        <dbReference type="Proteomes" id="UP000014254"/>
    </source>
</evidence>
<keyword evidence="3" id="KW-1185">Reference proteome</keyword>
<name>S2JNA2_MUCC1</name>
<feature type="transmembrane region" description="Helical" evidence="1">
    <location>
        <begin position="28"/>
        <end position="59"/>
    </location>
</feature>
<accession>S2JNA2</accession>
<dbReference type="InParanoid" id="S2JNA2"/>
<gene>
    <name evidence="2" type="ORF">HMPREF1544_03241</name>
</gene>
<sequence length="111" mass="11912">MVFKSTGYAVSAGLSGSSSRLVSLVSQVVSWLITVLLGTSLSGSGLFGAFSGFQVWFLWCLWSHPWFSRLLVMLSLLVSMVFKSVFFGVSGLIPGFSSLLVLLSLVISLVL</sequence>
<dbReference type="VEuPathDB" id="FungiDB:HMPREF1544_03241"/>
<evidence type="ECO:0000313" key="2">
    <source>
        <dbReference type="EMBL" id="EPB89992.1"/>
    </source>
</evidence>
<reference evidence="3" key="1">
    <citation type="submission" date="2013-05" db="EMBL/GenBank/DDBJ databases">
        <title>The Genome sequence of Mucor circinelloides f. circinelloides 1006PhL.</title>
        <authorList>
            <consortium name="The Broad Institute Genomics Platform"/>
            <person name="Cuomo C."/>
            <person name="Earl A."/>
            <person name="Findley K."/>
            <person name="Lee S.C."/>
            <person name="Walker B."/>
            <person name="Young S."/>
            <person name="Zeng Q."/>
            <person name="Gargeya S."/>
            <person name="Fitzgerald M."/>
            <person name="Haas B."/>
            <person name="Abouelleil A."/>
            <person name="Allen A.W."/>
            <person name="Alvarado L."/>
            <person name="Arachchi H.M."/>
            <person name="Berlin A.M."/>
            <person name="Chapman S.B."/>
            <person name="Gainer-Dewar J."/>
            <person name="Goldberg J."/>
            <person name="Griggs A."/>
            <person name="Gujja S."/>
            <person name="Hansen M."/>
            <person name="Howarth C."/>
            <person name="Imamovic A."/>
            <person name="Ireland A."/>
            <person name="Larimer J."/>
            <person name="McCowan C."/>
            <person name="Murphy C."/>
            <person name="Pearson M."/>
            <person name="Poon T.W."/>
            <person name="Priest M."/>
            <person name="Roberts A."/>
            <person name="Saif S."/>
            <person name="Shea T."/>
            <person name="Sisk P."/>
            <person name="Sykes S."/>
            <person name="Wortman J."/>
            <person name="Nusbaum C."/>
            <person name="Birren B."/>
        </authorList>
    </citation>
    <scope>NUCLEOTIDE SEQUENCE [LARGE SCALE GENOMIC DNA]</scope>
    <source>
        <strain evidence="3">1006PhL</strain>
    </source>
</reference>
<protein>
    <submittedName>
        <fullName evidence="2">Uncharacterized protein</fullName>
    </submittedName>
</protein>
<keyword evidence="1" id="KW-0472">Membrane</keyword>